<dbReference type="Gene3D" id="3.40.50.960">
    <property type="entry name" value="Lumazine/riboflavin synthase"/>
    <property type="match status" value="1"/>
</dbReference>
<feature type="binding site" evidence="7">
    <location>
        <begin position="72"/>
        <end position="73"/>
    </location>
    <ligand>
        <name>(2S)-2-hydroxy-3-oxobutyl phosphate</name>
        <dbReference type="ChEBI" id="CHEBI:58830"/>
    </ligand>
</feature>
<feature type="binding site" evidence="7">
    <location>
        <begin position="67"/>
        <end position="69"/>
    </location>
    <ligand>
        <name>5-amino-6-(D-ribitylamino)uracil</name>
        <dbReference type="ChEBI" id="CHEBI:15934"/>
    </ligand>
</feature>
<protein>
    <recommendedName>
        <fullName evidence="3 7">6,7-dimethyl-8-ribityllumazine synthase</fullName>
        <shortName evidence="7">DMRL synthase</shortName>
        <shortName evidence="7">LS</shortName>
        <shortName evidence="7">Lumazine synthase</shortName>
        <ecNumber evidence="3 7">2.5.1.78</ecNumber>
    </recommendedName>
</protein>
<dbReference type="PANTHER" id="PTHR21058">
    <property type="entry name" value="6,7-DIMETHYL-8-RIBITYLLUMAZINE SYNTHASE DMRL SYNTHASE LUMAZINE SYNTHASE"/>
    <property type="match status" value="1"/>
</dbReference>
<comment type="catalytic activity">
    <reaction evidence="6 7">
        <text>(2S)-2-hydroxy-3-oxobutyl phosphate + 5-amino-6-(D-ribitylamino)uracil = 6,7-dimethyl-8-(1-D-ribityl)lumazine + phosphate + 2 H2O + H(+)</text>
        <dbReference type="Rhea" id="RHEA:26152"/>
        <dbReference type="ChEBI" id="CHEBI:15377"/>
        <dbReference type="ChEBI" id="CHEBI:15378"/>
        <dbReference type="ChEBI" id="CHEBI:15934"/>
        <dbReference type="ChEBI" id="CHEBI:43474"/>
        <dbReference type="ChEBI" id="CHEBI:58201"/>
        <dbReference type="ChEBI" id="CHEBI:58830"/>
        <dbReference type="EC" id="2.5.1.78"/>
    </reaction>
</comment>
<dbReference type="RefSeq" id="WP_119378017.1">
    <property type="nucleotide sequence ID" value="NZ_QWGB01000003.1"/>
</dbReference>
<evidence type="ECO:0000256" key="2">
    <source>
        <dbReference type="ARBA" id="ARBA00007424"/>
    </source>
</evidence>
<dbReference type="InterPro" id="IPR036467">
    <property type="entry name" value="LS/RS_sf"/>
</dbReference>
<dbReference type="EC" id="2.5.1.78" evidence="3 7"/>
<dbReference type="GO" id="GO:0000906">
    <property type="term" value="F:6,7-dimethyl-8-ribityllumazine synthase activity"/>
    <property type="evidence" value="ECO:0007669"/>
    <property type="project" value="UniProtKB-UniRule"/>
</dbReference>
<evidence type="ECO:0000256" key="5">
    <source>
        <dbReference type="ARBA" id="ARBA00022679"/>
    </source>
</evidence>
<comment type="caution">
    <text evidence="8">The sequence shown here is derived from an EMBL/GenBank/DDBJ whole genome shotgun (WGS) entry which is preliminary data.</text>
</comment>
<comment type="function">
    <text evidence="7">Catalyzes the formation of 6,7-dimethyl-8-ribityllumazine by condensation of 5-amino-6-(D-ribitylamino)uracil with 3,4-dihydroxy-2-butanone 4-phosphate. This is the penultimate step in the biosynthesis of riboflavin.</text>
</comment>
<gene>
    <name evidence="7 8" type="primary">ribH</name>
    <name evidence="8" type="ORF">D1224_00670</name>
</gene>
<dbReference type="GO" id="GO:0005829">
    <property type="term" value="C:cytosol"/>
    <property type="evidence" value="ECO:0007669"/>
    <property type="project" value="TreeGrafter"/>
</dbReference>
<dbReference type="UniPathway" id="UPA00275">
    <property type="reaction ID" value="UER00404"/>
</dbReference>
<dbReference type="SUPFAM" id="SSF52121">
    <property type="entry name" value="Lumazine synthase"/>
    <property type="match status" value="1"/>
</dbReference>
<feature type="binding site" evidence="7">
    <location>
        <position position="12"/>
    </location>
    <ligand>
        <name>5-amino-6-(D-ribitylamino)uracil</name>
        <dbReference type="ChEBI" id="CHEBI:15934"/>
    </ligand>
</feature>
<dbReference type="CDD" id="cd09209">
    <property type="entry name" value="Lumazine_synthase-I"/>
    <property type="match status" value="1"/>
</dbReference>
<dbReference type="GO" id="GO:0009349">
    <property type="term" value="C:riboflavin synthase complex"/>
    <property type="evidence" value="ECO:0007669"/>
    <property type="project" value="UniProtKB-UniRule"/>
</dbReference>
<sequence length="142" mass="15502">MAHRILIATSRYYEHISLELEAGVAEALADEDVTLETIKVPGAFEVPGIIAMAADSGRYDGFIALGCVIRGETSHYDYVCGESARGLMALAVERRLAIGYGILTVENEEQALARADRKRKNKGRDAAVACLEMLKLRKKFVG</sequence>
<evidence type="ECO:0000256" key="3">
    <source>
        <dbReference type="ARBA" id="ARBA00012664"/>
    </source>
</evidence>
<dbReference type="NCBIfam" id="TIGR00114">
    <property type="entry name" value="lumazine-synth"/>
    <property type="match status" value="1"/>
</dbReference>
<evidence type="ECO:0000256" key="6">
    <source>
        <dbReference type="ARBA" id="ARBA00048785"/>
    </source>
</evidence>
<comment type="similarity">
    <text evidence="2 7">Belongs to the DMRL synthase family.</text>
</comment>
<proteinExistence type="inferred from homology"/>
<feature type="active site" description="Proton donor" evidence="7">
    <location>
        <position position="75"/>
    </location>
</feature>
<dbReference type="InterPro" id="IPR002180">
    <property type="entry name" value="LS/RS"/>
</dbReference>
<comment type="pathway">
    <text evidence="1 7">Cofactor biosynthesis; riboflavin biosynthesis; riboflavin from 2-hydroxy-3-oxobutyl phosphate and 5-amino-6-(D-ribitylamino)uracil: step 1/2.</text>
</comment>
<evidence type="ECO:0000256" key="4">
    <source>
        <dbReference type="ARBA" id="ARBA00022619"/>
    </source>
</evidence>
<dbReference type="EMBL" id="QWGB01000003">
    <property type="protein sequence ID" value="RIJ26164.1"/>
    <property type="molecule type" value="Genomic_DNA"/>
</dbReference>
<keyword evidence="4 7" id="KW-0686">Riboflavin biosynthesis</keyword>
<dbReference type="PANTHER" id="PTHR21058:SF0">
    <property type="entry name" value="6,7-DIMETHYL-8-RIBITYLLUMAZINE SYNTHASE"/>
    <property type="match status" value="1"/>
</dbReference>
<keyword evidence="5 7" id="KW-0808">Transferase</keyword>
<dbReference type="GO" id="GO:0009231">
    <property type="term" value="P:riboflavin biosynthetic process"/>
    <property type="evidence" value="ECO:0007669"/>
    <property type="project" value="UniProtKB-UniRule"/>
</dbReference>
<dbReference type="InterPro" id="IPR034964">
    <property type="entry name" value="LS"/>
</dbReference>
<accession>A0A399R693</accession>
<name>A0A399R693_9PROT</name>
<dbReference type="AlphaFoldDB" id="A0A399R693"/>
<dbReference type="HAMAP" id="MF_00178">
    <property type="entry name" value="Lumazine_synth"/>
    <property type="match status" value="1"/>
</dbReference>
<dbReference type="Proteomes" id="UP000265431">
    <property type="component" value="Unassembled WGS sequence"/>
</dbReference>
<dbReference type="OrthoDB" id="9809709at2"/>
<keyword evidence="9" id="KW-1185">Reference proteome</keyword>
<reference evidence="8 9" key="1">
    <citation type="submission" date="2018-08" db="EMBL/GenBank/DDBJ databases">
        <title>Henriciella mobilis sp. nov., isolated from seawater.</title>
        <authorList>
            <person name="Cheng H."/>
            <person name="Wu Y.-H."/>
            <person name="Xu X.-W."/>
            <person name="Guo L.-L."/>
        </authorList>
    </citation>
    <scope>NUCLEOTIDE SEQUENCE [LARGE SCALE GENOMIC DNA]</scope>
    <source>
        <strain evidence="8 9">CCUG66934</strain>
    </source>
</reference>
<dbReference type="Pfam" id="PF00885">
    <property type="entry name" value="DMRL_synthase"/>
    <property type="match status" value="1"/>
</dbReference>
<evidence type="ECO:0000313" key="8">
    <source>
        <dbReference type="EMBL" id="RIJ26164.1"/>
    </source>
</evidence>
<feature type="binding site" evidence="7">
    <location>
        <begin position="43"/>
        <end position="45"/>
    </location>
    <ligand>
        <name>5-amino-6-(D-ribitylamino)uracil</name>
        <dbReference type="ChEBI" id="CHEBI:15934"/>
    </ligand>
</feature>
<organism evidence="8 9">
    <name type="scientific">Henriciella barbarensis</name>
    <dbReference type="NCBI Taxonomy" id="86342"/>
    <lineage>
        <taxon>Bacteria</taxon>
        <taxon>Pseudomonadati</taxon>
        <taxon>Pseudomonadota</taxon>
        <taxon>Alphaproteobacteria</taxon>
        <taxon>Hyphomonadales</taxon>
        <taxon>Hyphomonadaceae</taxon>
        <taxon>Henriciella</taxon>
    </lineage>
</organism>
<evidence type="ECO:0000256" key="1">
    <source>
        <dbReference type="ARBA" id="ARBA00004917"/>
    </source>
</evidence>
<evidence type="ECO:0000313" key="9">
    <source>
        <dbReference type="Proteomes" id="UP000265431"/>
    </source>
</evidence>
<evidence type="ECO:0000256" key="7">
    <source>
        <dbReference type="HAMAP-Rule" id="MF_00178"/>
    </source>
</evidence>
<feature type="binding site" evidence="7">
    <location>
        <position position="114"/>
    </location>
    <ligand>
        <name>(2S)-2-hydroxy-3-oxobutyl phosphate</name>
        <dbReference type="ChEBI" id="CHEBI:58830"/>
    </ligand>
</feature>
<feature type="binding site" evidence="7">
    <location>
        <position position="100"/>
    </location>
    <ligand>
        <name>5-amino-6-(D-ribitylamino)uracil</name>
        <dbReference type="ChEBI" id="CHEBI:15934"/>
    </ligand>
</feature>